<sequence>MTAIWSYAGLPTISLPGGQAKGLPLGFQCIADFGQDEFLLHHAERIARLL</sequence>
<organism evidence="1 2">
    <name type="scientific">Paenibacillus lutimineralis</name>
    <dbReference type="NCBI Taxonomy" id="2707005"/>
    <lineage>
        <taxon>Bacteria</taxon>
        <taxon>Bacillati</taxon>
        <taxon>Bacillota</taxon>
        <taxon>Bacilli</taxon>
        <taxon>Bacillales</taxon>
        <taxon>Paenibacillaceae</taxon>
        <taxon>Paenibacillus</taxon>
    </lineage>
</organism>
<protein>
    <submittedName>
        <fullName evidence="1">Uncharacterized protein</fullName>
    </submittedName>
</protein>
<dbReference type="EMBL" id="CP034346">
    <property type="protein sequence ID" value="AZS15424.1"/>
    <property type="molecule type" value="Genomic_DNA"/>
</dbReference>
<dbReference type="InterPro" id="IPR036928">
    <property type="entry name" value="AS_sf"/>
</dbReference>
<gene>
    <name evidence="1" type="ORF">EI981_13775</name>
</gene>
<name>A0A3S9UYM5_9BACL</name>
<keyword evidence="2" id="KW-1185">Reference proteome</keyword>
<proteinExistence type="predicted"/>
<evidence type="ECO:0000313" key="1">
    <source>
        <dbReference type="EMBL" id="AZS15424.1"/>
    </source>
</evidence>
<dbReference type="SUPFAM" id="SSF75304">
    <property type="entry name" value="Amidase signature (AS) enzymes"/>
    <property type="match status" value="1"/>
</dbReference>
<dbReference type="Proteomes" id="UP000270678">
    <property type="component" value="Chromosome"/>
</dbReference>
<reference evidence="2" key="1">
    <citation type="submission" date="2018-12" db="EMBL/GenBank/DDBJ databases">
        <title>Complete genome sequence of Paenibacillus sp. MBLB1234.</title>
        <authorList>
            <person name="Nam Y.-D."/>
            <person name="Kang J."/>
            <person name="Chung W.-H."/>
            <person name="Park Y.S."/>
        </authorList>
    </citation>
    <scope>NUCLEOTIDE SEQUENCE [LARGE SCALE GENOMIC DNA]</scope>
    <source>
        <strain evidence="2">MBLB1234</strain>
    </source>
</reference>
<dbReference type="Gene3D" id="3.90.1300.10">
    <property type="entry name" value="Amidase signature (AS) domain"/>
    <property type="match status" value="1"/>
</dbReference>
<dbReference type="AlphaFoldDB" id="A0A3S9UYM5"/>
<accession>A0A3S9UYM5</accession>
<dbReference type="KEGG" id="plut:EI981_13775"/>
<dbReference type="OrthoDB" id="9811471at2"/>
<evidence type="ECO:0000313" key="2">
    <source>
        <dbReference type="Proteomes" id="UP000270678"/>
    </source>
</evidence>